<keyword evidence="4" id="KW-0808">Transferase</keyword>
<evidence type="ECO:0000256" key="6">
    <source>
        <dbReference type="ARBA" id="ARBA00022777"/>
    </source>
</evidence>
<keyword evidence="7" id="KW-0256">Endoplasmic reticulum</keyword>
<evidence type="ECO:0000256" key="2">
    <source>
        <dbReference type="ARBA" id="ARBA00010794"/>
    </source>
</evidence>
<evidence type="ECO:0000313" key="12">
    <source>
        <dbReference type="Proteomes" id="UP000326759"/>
    </source>
</evidence>
<evidence type="ECO:0000256" key="10">
    <source>
        <dbReference type="SAM" id="Phobius"/>
    </source>
</evidence>
<feature type="transmembrane region" description="Helical" evidence="10">
    <location>
        <begin position="137"/>
        <end position="158"/>
    </location>
</feature>
<keyword evidence="5 10" id="KW-0812">Transmembrane</keyword>
<evidence type="ECO:0000256" key="1">
    <source>
        <dbReference type="ARBA" id="ARBA00004477"/>
    </source>
</evidence>
<keyword evidence="6 11" id="KW-0418">Kinase</keyword>
<feature type="transmembrane region" description="Helical" evidence="10">
    <location>
        <begin position="304"/>
        <end position="321"/>
    </location>
</feature>
<protein>
    <recommendedName>
        <fullName evidence="3">dolichol kinase</fullName>
        <ecNumber evidence="3">2.7.1.108</ecNumber>
    </recommendedName>
</protein>
<organism evidence="11 12">
    <name type="scientific">Armadillidium nasatum</name>
    <dbReference type="NCBI Taxonomy" id="96803"/>
    <lineage>
        <taxon>Eukaryota</taxon>
        <taxon>Metazoa</taxon>
        <taxon>Ecdysozoa</taxon>
        <taxon>Arthropoda</taxon>
        <taxon>Crustacea</taxon>
        <taxon>Multicrustacea</taxon>
        <taxon>Malacostraca</taxon>
        <taxon>Eumalacostraca</taxon>
        <taxon>Peracarida</taxon>
        <taxon>Isopoda</taxon>
        <taxon>Oniscidea</taxon>
        <taxon>Crinocheta</taxon>
        <taxon>Armadillidiidae</taxon>
        <taxon>Armadillidium</taxon>
    </lineage>
</organism>
<comment type="subcellular location">
    <subcellularLocation>
        <location evidence="1">Endoplasmic reticulum membrane</location>
        <topology evidence="1">Multi-pass membrane protein</topology>
    </subcellularLocation>
</comment>
<evidence type="ECO:0000256" key="3">
    <source>
        <dbReference type="ARBA" id="ARBA00012132"/>
    </source>
</evidence>
<dbReference type="GO" id="GO:0004168">
    <property type="term" value="F:dolichol kinase activity"/>
    <property type="evidence" value="ECO:0007669"/>
    <property type="project" value="UniProtKB-EC"/>
</dbReference>
<keyword evidence="12" id="KW-1185">Reference proteome</keyword>
<keyword evidence="8 10" id="KW-1133">Transmembrane helix</keyword>
<dbReference type="GO" id="GO:0005789">
    <property type="term" value="C:endoplasmic reticulum membrane"/>
    <property type="evidence" value="ECO:0007669"/>
    <property type="project" value="UniProtKB-SubCell"/>
</dbReference>
<feature type="transmembrane region" description="Helical" evidence="10">
    <location>
        <begin position="208"/>
        <end position="230"/>
    </location>
</feature>
<feature type="transmembrane region" description="Helical" evidence="10">
    <location>
        <begin position="387"/>
        <end position="416"/>
    </location>
</feature>
<feature type="transmembrane region" description="Helical" evidence="10">
    <location>
        <begin position="73"/>
        <end position="91"/>
    </location>
</feature>
<dbReference type="GO" id="GO:0043048">
    <property type="term" value="P:dolichyl monophosphate biosynthetic process"/>
    <property type="evidence" value="ECO:0007669"/>
    <property type="project" value="TreeGrafter"/>
</dbReference>
<evidence type="ECO:0000256" key="4">
    <source>
        <dbReference type="ARBA" id="ARBA00022679"/>
    </source>
</evidence>
<dbReference type="Proteomes" id="UP000326759">
    <property type="component" value="Unassembled WGS sequence"/>
</dbReference>
<evidence type="ECO:0000256" key="9">
    <source>
        <dbReference type="ARBA" id="ARBA00023136"/>
    </source>
</evidence>
<gene>
    <name evidence="11" type="primary">DOLK</name>
    <name evidence="11" type="ORF">Anas_08712</name>
</gene>
<dbReference type="AlphaFoldDB" id="A0A5N5TF30"/>
<sequence length="494" mass="55488">MIVANVSTNLITNLYVCKDNNNRSSFQYKYLGISGRTSSSIGLWLAALIPLACFPGFYSLYIQCNDSSSILSIFAYSGKSNVGISTLYILYDLYTKKSKSSGNQDFKTSLFRYNIHRWLPVIVSFMILGFFYKCDNVVVYICAIICCLLQENLTKWIFKNFSDSFTIGEGLLVGQAASLIISLSLKNLTAILFVSCFGYILWRWRRKFGAFLFLSFLTVMSLTGIFISSFLLDEWTYEWLIRLFSSPTRIALVGWWLNVFVIMMITTFVSQRYPYVPQTVLRKIFHILMVFIMVPGIIKDPSLTYLAATGATIFFLLLEIVRVSKINPFSSLLNSLFSNFLDEKDQGSLVLSHIYLLAGLTLPLWLYPCDFVYTEPASNNSASAVNNAQFCILPLLAGILSVGIGDSAASIGGTYIGKHRFPGTKKSVEGSICNILSQTLFICCIIQMGPVKLIWNVWPKLFVAVVLNAFVEAFTDQVDNIVLPLLLYTPLMDS</sequence>
<name>A0A5N5TF30_9CRUS</name>
<feature type="transmembrane region" description="Helical" evidence="10">
    <location>
        <begin position="280"/>
        <end position="298"/>
    </location>
</feature>
<dbReference type="PANTHER" id="PTHR13205">
    <property type="entry name" value="TRANSMEMBRANE PROTEIN 15-RELATED"/>
    <property type="match status" value="1"/>
</dbReference>
<evidence type="ECO:0000256" key="7">
    <source>
        <dbReference type="ARBA" id="ARBA00022824"/>
    </source>
</evidence>
<keyword evidence="9 10" id="KW-0472">Membrane</keyword>
<feature type="transmembrane region" description="Helical" evidence="10">
    <location>
        <begin position="349"/>
        <end position="367"/>
    </location>
</feature>
<dbReference type="EC" id="2.7.1.108" evidence="3"/>
<dbReference type="InterPro" id="IPR032974">
    <property type="entry name" value="Polypren_kinase"/>
</dbReference>
<reference evidence="11 12" key="1">
    <citation type="journal article" date="2019" name="PLoS Biol.">
        <title>Sex chromosomes control vertical transmission of feminizing Wolbachia symbionts in an isopod.</title>
        <authorList>
            <person name="Becking T."/>
            <person name="Chebbi M.A."/>
            <person name="Giraud I."/>
            <person name="Moumen B."/>
            <person name="Laverre T."/>
            <person name="Caubet Y."/>
            <person name="Peccoud J."/>
            <person name="Gilbert C."/>
            <person name="Cordaux R."/>
        </authorList>
    </citation>
    <scope>NUCLEOTIDE SEQUENCE [LARGE SCALE GENOMIC DNA]</scope>
    <source>
        <strain evidence="11">ANa2</strain>
        <tissue evidence="11">Whole body excluding digestive tract and cuticle</tissue>
    </source>
</reference>
<comment type="caution">
    <text evidence="11">The sequence shown here is derived from an EMBL/GenBank/DDBJ whole genome shotgun (WGS) entry which is preliminary data.</text>
</comment>
<accession>A0A5N5TF30</accession>
<comment type="similarity">
    <text evidence="2">Belongs to the polyprenol kinase family.</text>
</comment>
<feature type="transmembrane region" description="Helical" evidence="10">
    <location>
        <begin position="115"/>
        <end position="132"/>
    </location>
</feature>
<feature type="transmembrane region" description="Helical" evidence="10">
    <location>
        <begin position="178"/>
        <end position="201"/>
    </location>
</feature>
<evidence type="ECO:0000256" key="8">
    <source>
        <dbReference type="ARBA" id="ARBA00022989"/>
    </source>
</evidence>
<feature type="transmembrane region" description="Helical" evidence="10">
    <location>
        <begin position="41"/>
        <end position="61"/>
    </location>
</feature>
<evidence type="ECO:0000256" key="5">
    <source>
        <dbReference type="ARBA" id="ARBA00022692"/>
    </source>
</evidence>
<dbReference type="OrthoDB" id="377083at2759"/>
<dbReference type="PANTHER" id="PTHR13205:SF15">
    <property type="entry name" value="DOLICHOL KINASE"/>
    <property type="match status" value="1"/>
</dbReference>
<dbReference type="EMBL" id="SEYY01001756">
    <property type="protein sequence ID" value="KAB7505111.1"/>
    <property type="molecule type" value="Genomic_DNA"/>
</dbReference>
<evidence type="ECO:0000313" key="11">
    <source>
        <dbReference type="EMBL" id="KAB7505111.1"/>
    </source>
</evidence>
<proteinExistence type="inferred from homology"/>
<feature type="transmembrane region" description="Helical" evidence="10">
    <location>
        <begin position="250"/>
        <end position="268"/>
    </location>
</feature>